<dbReference type="Proteomes" id="UP000746612">
    <property type="component" value="Unassembled WGS sequence"/>
</dbReference>
<accession>A0A4E9E9P2</accession>
<dbReference type="AlphaFoldDB" id="A0A4E9E9P2"/>
<evidence type="ECO:0000313" key="1">
    <source>
        <dbReference type="EMBL" id="CAG1975804.1"/>
    </source>
</evidence>
<sequence>MEALGRKTVRNGGSDDVGTLRARFLTRSPGSWSKTQANIQLQIVTWKSLVHFYRWGPYRDRYSFTQGLSSCESLGFKKEIGKNDNLRVRDEADMREQCYNCISPCYLGNNLGAALPGQRLHCSEVFVNGSSVNSKASSLRIVSTVSLLLLSGDHIGLAVVRLPASTVLGLVVQDEVLHDGHPSSGCRVGPVVIFNDVANSLKSLHPMHPRNRATQRGRKYHYPYQDRVKQPCDKVQGGLQDYTHTESPNSKEFNVRTGLTVLAVALVIPRTAPMVIKYEGKPGTRPLPGPKWVLGSIQLGSWTDDHDDTFVRD</sequence>
<dbReference type="EMBL" id="CAAKMV010000011">
    <property type="protein sequence ID" value="VIO51750.1"/>
    <property type="molecule type" value="Genomic_DNA"/>
</dbReference>
<reference evidence="1" key="2">
    <citation type="submission" date="2021-03" db="EMBL/GenBank/DDBJ databases">
        <authorList>
            <person name="Alouane T."/>
            <person name="Langin T."/>
            <person name="Bonhomme L."/>
        </authorList>
    </citation>
    <scope>NUCLEOTIDE SEQUENCE</scope>
    <source>
        <strain evidence="1">MDC_Fg202</strain>
    </source>
</reference>
<name>A0A4E9E9P2_GIBZA</name>
<protein>
    <submittedName>
        <fullName evidence="2">Uncharacterized protein</fullName>
    </submittedName>
</protein>
<proteinExistence type="predicted"/>
<reference evidence="2" key="1">
    <citation type="submission" date="2019-04" db="EMBL/GenBank/DDBJ databases">
        <authorList>
            <person name="Melise S."/>
            <person name="Noan J."/>
            <person name="Okalmin O."/>
        </authorList>
    </citation>
    <scope>NUCLEOTIDE SEQUENCE</scope>
    <source>
        <strain evidence="2">FN9</strain>
    </source>
</reference>
<gene>
    <name evidence="2" type="ORF">FUG_LOCUS522</name>
    <name evidence="1" type="ORF">MDCFG202_LOCUS142647</name>
</gene>
<organism evidence="2">
    <name type="scientific">Gibberella zeae</name>
    <name type="common">Wheat head blight fungus</name>
    <name type="synonym">Fusarium graminearum</name>
    <dbReference type="NCBI Taxonomy" id="5518"/>
    <lineage>
        <taxon>Eukaryota</taxon>
        <taxon>Fungi</taxon>
        <taxon>Dikarya</taxon>
        <taxon>Ascomycota</taxon>
        <taxon>Pezizomycotina</taxon>
        <taxon>Sordariomycetes</taxon>
        <taxon>Hypocreomycetidae</taxon>
        <taxon>Hypocreales</taxon>
        <taxon>Nectriaceae</taxon>
        <taxon>Fusarium</taxon>
    </lineage>
</organism>
<dbReference type="EMBL" id="CAJPIJ010000104">
    <property type="protein sequence ID" value="CAG1975804.1"/>
    <property type="molecule type" value="Genomic_DNA"/>
</dbReference>
<evidence type="ECO:0000313" key="2">
    <source>
        <dbReference type="EMBL" id="VIO51750.1"/>
    </source>
</evidence>